<dbReference type="Gene3D" id="3.40.120.10">
    <property type="entry name" value="Alpha-D-Glucose-1,6-Bisphosphate, subunit A, domain 3"/>
    <property type="match status" value="3"/>
</dbReference>
<dbReference type="PANTHER" id="PTHR45745:SF1">
    <property type="entry name" value="PHOSPHOGLUCOMUTASE 2B-RELATED"/>
    <property type="match status" value="1"/>
</dbReference>
<keyword evidence="7 11" id="KW-0479">Metal-binding</keyword>
<evidence type="ECO:0000259" key="14">
    <source>
        <dbReference type="Pfam" id="PF02880"/>
    </source>
</evidence>
<dbReference type="Pfam" id="PF02880">
    <property type="entry name" value="PGM_PMM_III"/>
    <property type="match status" value="1"/>
</dbReference>
<feature type="domain" description="Alpha-D-phosphohexomutase alpha/beta/alpha" evidence="13">
    <location>
        <begin position="217"/>
        <end position="318"/>
    </location>
</feature>
<proteinExistence type="inferred from homology"/>
<evidence type="ECO:0000259" key="12">
    <source>
        <dbReference type="Pfam" id="PF02878"/>
    </source>
</evidence>
<comment type="cofactor">
    <cofactor evidence="1">
        <name>Mg(2+)</name>
        <dbReference type="ChEBI" id="CHEBI:18420"/>
    </cofactor>
</comment>
<evidence type="ECO:0008006" key="17">
    <source>
        <dbReference type="Google" id="ProtNLM"/>
    </source>
</evidence>
<evidence type="ECO:0000256" key="3">
    <source>
        <dbReference type="ARBA" id="ARBA00010231"/>
    </source>
</evidence>
<dbReference type="InterPro" id="IPR005844">
    <property type="entry name" value="A-D-PHexomutase_a/b/a-I"/>
</dbReference>
<feature type="domain" description="Alpha-D-phosphohexomutase alpha/beta/alpha" evidence="14">
    <location>
        <begin position="330"/>
        <end position="445"/>
    </location>
</feature>
<dbReference type="PROSITE" id="PS00710">
    <property type="entry name" value="PGM_PMM"/>
    <property type="match status" value="1"/>
</dbReference>
<evidence type="ECO:0000256" key="10">
    <source>
        <dbReference type="ARBA" id="ARBA00023277"/>
    </source>
</evidence>
<evidence type="ECO:0000256" key="7">
    <source>
        <dbReference type="ARBA" id="ARBA00022723"/>
    </source>
</evidence>
<dbReference type="SUPFAM" id="SSF55957">
    <property type="entry name" value="Phosphoglucomutase, C-terminal domain"/>
    <property type="match status" value="1"/>
</dbReference>
<evidence type="ECO:0000256" key="2">
    <source>
        <dbReference type="ARBA" id="ARBA00004496"/>
    </source>
</evidence>
<dbReference type="AlphaFoldDB" id="A0A3M7DNE9"/>
<dbReference type="InterPro" id="IPR036900">
    <property type="entry name" value="A-D-PHexomutase_C_sf"/>
</dbReference>
<evidence type="ECO:0000256" key="6">
    <source>
        <dbReference type="ARBA" id="ARBA00022553"/>
    </source>
</evidence>
<gene>
    <name evidence="15" type="ORF">D0863_09038</name>
</gene>
<evidence type="ECO:0000256" key="1">
    <source>
        <dbReference type="ARBA" id="ARBA00001946"/>
    </source>
</evidence>
<dbReference type="GO" id="GO:0008973">
    <property type="term" value="F:phosphopentomutase activity"/>
    <property type="evidence" value="ECO:0007669"/>
    <property type="project" value="TreeGrafter"/>
</dbReference>
<dbReference type="GO" id="GO:0006006">
    <property type="term" value="P:glucose metabolic process"/>
    <property type="evidence" value="ECO:0007669"/>
    <property type="project" value="UniProtKB-KW"/>
</dbReference>
<dbReference type="PANTHER" id="PTHR45745">
    <property type="entry name" value="PHOSPHOMANNOMUTASE 45A"/>
    <property type="match status" value="1"/>
</dbReference>
<keyword evidence="4" id="KW-0963">Cytoplasm</keyword>
<dbReference type="Proteomes" id="UP000269276">
    <property type="component" value="Unassembled WGS sequence"/>
</dbReference>
<dbReference type="InterPro" id="IPR016055">
    <property type="entry name" value="A-D-PHexomutase_a/b/a-I/II/III"/>
</dbReference>
<protein>
    <recommendedName>
        <fullName evidence="17">Phosphoglucomutase</fullName>
    </recommendedName>
</protein>
<dbReference type="FunFam" id="3.40.120.10:FF:000035">
    <property type="entry name" value="Pgm3p"/>
    <property type="match status" value="1"/>
</dbReference>
<evidence type="ECO:0000256" key="11">
    <source>
        <dbReference type="RuleBase" id="RU004326"/>
    </source>
</evidence>
<evidence type="ECO:0000256" key="9">
    <source>
        <dbReference type="ARBA" id="ARBA00023235"/>
    </source>
</evidence>
<dbReference type="GO" id="GO:0006166">
    <property type="term" value="P:purine ribonucleoside salvage"/>
    <property type="evidence" value="ECO:0007669"/>
    <property type="project" value="TreeGrafter"/>
</dbReference>
<keyword evidence="10" id="KW-0119">Carbohydrate metabolism</keyword>
<comment type="subcellular location">
    <subcellularLocation>
        <location evidence="2">Cytoplasm</location>
    </subcellularLocation>
</comment>
<dbReference type="EMBL" id="QWIP01000348">
    <property type="protein sequence ID" value="RMY65567.1"/>
    <property type="molecule type" value="Genomic_DNA"/>
</dbReference>
<keyword evidence="6" id="KW-0597">Phosphoprotein</keyword>
<evidence type="ECO:0000256" key="4">
    <source>
        <dbReference type="ARBA" id="ARBA00022490"/>
    </source>
</evidence>
<accession>A0A3M7DNE9</accession>
<dbReference type="CDD" id="cd05799">
    <property type="entry name" value="PGM2"/>
    <property type="match status" value="1"/>
</dbReference>
<organism evidence="15 16">
    <name type="scientific">Hortaea werneckii</name>
    <name type="common">Black yeast</name>
    <name type="synonym">Cladosporium werneckii</name>
    <dbReference type="NCBI Taxonomy" id="91943"/>
    <lineage>
        <taxon>Eukaryota</taxon>
        <taxon>Fungi</taxon>
        <taxon>Dikarya</taxon>
        <taxon>Ascomycota</taxon>
        <taxon>Pezizomycotina</taxon>
        <taxon>Dothideomycetes</taxon>
        <taxon>Dothideomycetidae</taxon>
        <taxon>Mycosphaerellales</taxon>
        <taxon>Teratosphaeriaceae</taxon>
        <taxon>Hortaea</taxon>
    </lineage>
</organism>
<dbReference type="SUPFAM" id="SSF53738">
    <property type="entry name" value="Phosphoglucomutase, first 3 domains"/>
    <property type="match status" value="3"/>
</dbReference>
<dbReference type="InterPro" id="IPR016066">
    <property type="entry name" value="A-D-PHexomutase_CS"/>
</dbReference>
<comment type="similarity">
    <text evidence="3 11">Belongs to the phosphohexose mutase family.</text>
</comment>
<feature type="domain" description="Alpha-D-phosphohexomutase alpha/beta/alpha" evidence="12">
    <location>
        <begin position="47"/>
        <end position="189"/>
    </location>
</feature>
<name>A0A3M7DNE9_HORWE</name>
<dbReference type="InterPro" id="IPR005846">
    <property type="entry name" value="A-D-PHexomutase_a/b/a-III"/>
</dbReference>
<evidence type="ECO:0000313" key="16">
    <source>
        <dbReference type="Proteomes" id="UP000269276"/>
    </source>
</evidence>
<dbReference type="GO" id="GO:0000287">
    <property type="term" value="F:magnesium ion binding"/>
    <property type="evidence" value="ECO:0007669"/>
    <property type="project" value="InterPro"/>
</dbReference>
<dbReference type="GO" id="GO:0005634">
    <property type="term" value="C:nucleus"/>
    <property type="evidence" value="ECO:0007669"/>
    <property type="project" value="TreeGrafter"/>
</dbReference>
<evidence type="ECO:0000256" key="5">
    <source>
        <dbReference type="ARBA" id="ARBA00022526"/>
    </source>
</evidence>
<evidence type="ECO:0000259" key="13">
    <source>
        <dbReference type="Pfam" id="PF02879"/>
    </source>
</evidence>
<evidence type="ECO:0000313" key="15">
    <source>
        <dbReference type="EMBL" id="RMY65567.1"/>
    </source>
</evidence>
<dbReference type="Pfam" id="PF02879">
    <property type="entry name" value="PGM_PMM_II"/>
    <property type="match status" value="1"/>
</dbReference>
<keyword evidence="8 11" id="KW-0460">Magnesium</keyword>
<dbReference type="GO" id="GO:0005737">
    <property type="term" value="C:cytoplasm"/>
    <property type="evidence" value="ECO:0007669"/>
    <property type="project" value="UniProtKB-SubCell"/>
</dbReference>
<reference evidence="15 16" key="1">
    <citation type="journal article" date="2018" name="BMC Genomics">
        <title>Genomic evidence for intraspecific hybridization in a clonal and extremely halotolerant yeast.</title>
        <authorList>
            <person name="Gostincar C."/>
            <person name="Stajich J.E."/>
            <person name="Zupancic J."/>
            <person name="Zalar P."/>
            <person name="Gunde-Cimerman N."/>
        </authorList>
    </citation>
    <scope>NUCLEOTIDE SEQUENCE [LARGE SCALE GENOMIC DNA]</scope>
    <source>
        <strain evidence="15 16">EXF-2682</strain>
    </source>
</reference>
<sequence>MAAQEPIRNLAQKWLSQDRDEATREEIETLVAMHDEIELEKRLRKRIAFGTAGLRAQMKAGNAYMNSFTVLQASQGLASYIREQQGGSLGLGQRLSVVVGYDGRHQSEKFARLAAGAFIAKGLKVLWFGQLVHTPLVPFAVNHFQAAAGVMVTASHNPKDYNGYKVYWANGCQIIPPHDVGIANAIENVHFIINWDQKTGEQNPLVKPVLNEAVSGYYERLQALVTPMPEGEKAPFTYTPMHGVGLPFMQRVVKVLDLPADVMKVVEAQAHPDPEFSTVPFPNPEEHGALDLAIQEAEKTGSKIVLANDPDADRFSAAERLDDGKWHQFTGNQIGMLFASYVFETYAGEKSKLAMLASTVSSRMLAAMAKKEGFLFKETLTGFKWLGNVAQDLQKAGYDAAYAYEEAIGFMFPTVVWDKDGIAAAAVFLTARQKWQHQEGITPWQKLQQLYQAYGYFEDANTYLITPSPDVTERVFKDIRVSGPQGGRPKTIGQRKIQRWRDLTVGYDSASAGGEEEEEGKPDLPVDASAQMITCELDNVVFTARGSGTEPKIKLYIEGTASSSAGAKAAAQEVLQDLVREWFRPEYGLKLAGS</sequence>
<keyword evidence="5" id="KW-0313">Glucose metabolism</keyword>
<dbReference type="Pfam" id="PF02878">
    <property type="entry name" value="PGM_PMM_I"/>
    <property type="match status" value="1"/>
</dbReference>
<comment type="caution">
    <text evidence="15">The sequence shown here is derived from an EMBL/GenBank/DDBJ whole genome shotgun (WGS) entry which is preliminary data.</text>
</comment>
<dbReference type="OrthoDB" id="8300170at2759"/>
<keyword evidence="9" id="KW-0413">Isomerase</keyword>
<dbReference type="InterPro" id="IPR005845">
    <property type="entry name" value="A-D-PHexomutase_a/b/a-II"/>
</dbReference>
<evidence type="ECO:0000256" key="8">
    <source>
        <dbReference type="ARBA" id="ARBA00022842"/>
    </source>
</evidence>